<sequence length="935" mass="104082">MGYPTEVGYLEFVSELEGYNFIHEAVDKLDEQGVTKIIAVPLFISSHSGHIGEIEYVLGLRETLPGASMMSSTRQETLPGMSVISRTRTFVEGVEMERSVISREGRYFVSYTPISSGVSATGVSVMQHGGEEEELVLVDTTAEIVLTGAIDNHTLIAQILADRAAELSVNATNETVVLVAHGTYNETHFAGWVNSSESLAEKVKLILKYSKGMEIEYVRYSFVFANPMVHPDLVTRAVVENVSATSYPIVVPLMVSEGFFTSTYIPFMELAGLDYGYPESGKRTLTPHPNVPNWIEVTAAKELTYPTIPIYNDSQLLDLSIEEVGAYHGDVCICLVLGFRGTQLAIGDLWDVYEGEMPHQGDFKVIAASPTKGIRDAFRYIMNATGDDYVVDLPPGTNIKNLTQDNFRATIIRKSTGESVTIQVKEGVFPDGFFELRKKVKFGIPENATAEEKKAFKLLWTKTREKALYKPMDRVFEVSRPEKVGILAIAHGSSSESWCAPVRDAVENVSWQYPVELAFLEKVPNETVAIAVDKLDEERVTKIIAVPMFISSSSGHIAEIEYILGLRDTPPEGEEGLVQVNTTAEIVLISAMDNHSLIAQILTDRAAELCVNATNETVVIVAHGTKTNETQFASWNASSASVAEKVRLMLRHSKNISIEDVRYSFVNVNETLHPELAARTVVEDVSTTSNPIVVPLFISEGYWTNTKIPKKLLKNLSYAYPEKGERALTPHENVANWIELSAYKEFIEEFGYPTVQIYDGEELVDITIEDVGKYHGEGEIEICPCVVCAFRSTLRAFSEEELWDGVPRRGDVKITSAHPSDGHRMTFEYILNSTEDVVIQSPTDIKNVTAENFVYTFINKTTNESITLRVKEDIFPERFFELRTKKKLGTATKEEKKALKLLRGKLKEKAMYKPMDKVSDTPVQTAINNVSEGEH</sequence>
<evidence type="ECO:0000259" key="6">
    <source>
        <dbReference type="Pfam" id="PF02663"/>
    </source>
</evidence>
<dbReference type="AlphaFoldDB" id="A0A7G9YUG3"/>
<organism evidence="7">
    <name type="scientific">Candidatus Methanophagaceae archaeon ANME-1 ERB6</name>
    <dbReference type="NCBI Taxonomy" id="2759912"/>
    <lineage>
        <taxon>Archaea</taxon>
        <taxon>Methanobacteriati</taxon>
        <taxon>Methanobacteriota</taxon>
        <taxon>Stenosarchaea group</taxon>
        <taxon>Methanomicrobia</taxon>
        <taxon>Candidatus Methanophagales</taxon>
        <taxon>Candidatus Methanophagaceae</taxon>
    </lineage>
</organism>
<dbReference type="Gene3D" id="3.40.50.1400">
    <property type="match status" value="4"/>
</dbReference>
<keyword evidence="1" id="KW-0169">Cobalamin biosynthesis</keyword>
<accession>A0A7G9YUG3</accession>
<dbReference type="SUPFAM" id="SSF143555">
    <property type="entry name" value="FwdE-like"/>
    <property type="match status" value="1"/>
</dbReference>
<dbReference type="PANTHER" id="PTHR33542:SF3">
    <property type="entry name" value="SIROHYDROCHLORIN FERROCHELATASE, CHLOROPLASTIC"/>
    <property type="match status" value="1"/>
</dbReference>
<keyword evidence="3" id="KW-0456">Lyase</keyword>
<dbReference type="SUPFAM" id="SSF53800">
    <property type="entry name" value="Chelatase"/>
    <property type="match status" value="2"/>
</dbReference>
<dbReference type="CDD" id="cd03416">
    <property type="entry name" value="CbiX_SirB_N"/>
    <property type="match status" value="1"/>
</dbReference>
<feature type="region of interest" description="Disordered" evidence="5">
    <location>
        <begin position="913"/>
        <end position="935"/>
    </location>
</feature>
<dbReference type="Pfam" id="PF01903">
    <property type="entry name" value="CbiX"/>
    <property type="match status" value="1"/>
</dbReference>
<evidence type="ECO:0000256" key="2">
    <source>
        <dbReference type="ARBA" id="ARBA00022723"/>
    </source>
</evidence>
<keyword evidence="2" id="KW-0479">Metal-binding</keyword>
<evidence type="ECO:0000256" key="1">
    <source>
        <dbReference type="ARBA" id="ARBA00022573"/>
    </source>
</evidence>
<dbReference type="InterPro" id="IPR002762">
    <property type="entry name" value="CbiX-like"/>
</dbReference>
<dbReference type="GO" id="GO:0046872">
    <property type="term" value="F:metal ion binding"/>
    <property type="evidence" value="ECO:0007669"/>
    <property type="project" value="UniProtKB-KW"/>
</dbReference>
<proteinExistence type="predicted"/>
<evidence type="ECO:0000313" key="7">
    <source>
        <dbReference type="EMBL" id="QNO51647.1"/>
    </source>
</evidence>
<dbReference type="InterPro" id="IPR050963">
    <property type="entry name" value="Sirohydro_Cobaltochel/CbiX"/>
</dbReference>
<feature type="domain" description="Formylmethanofuran dehydrogenase subunit E" evidence="6">
    <location>
        <begin position="328"/>
        <end position="476"/>
    </location>
</feature>
<dbReference type="GO" id="GO:0016829">
    <property type="term" value="F:lyase activity"/>
    <property type="evidence" value="ECO:0007669"/>
    <property type="project" value="UniProtKB-KW"/>
</dbReference>
<dbReference type="GO" id="GO:0009236">
    <property type="term" value="P:cobalamin biosynthetic process"/>
    <property type="evidence" value="ECO:0007669"/>
    <property type="project" value="UniProtKB-KW"/>
</dbReference>
<keyword evidence="4" id="KW-0170">Cobalt</keyword>
<evidence type="ECO:0000256" key="4">
    <source>
        <dbReference type="ARBA" id="ARBA00023285"/>
    </source>
</evidence>
<evidence type="ECO:0000256" key="5">
    <source>
        <dbReference type="SAM" id="MobiDB-lite"/>
    </source>
</evidence>
<dbReference type="InterPro" id="IPR003814">
    <property type="entry name" value="FmdEsu_dom"/>
</dbReference>
<dbReference type="Pfam" id="PF02663">
    <property type="entry name" value="FmdE"/>
    <property type="match status" value="1"/>
</dbReference>
<evidence type="ECO:0000256" key="3">
    <source>
        <dbReference type="ARBA" id="ARBA00023239"/>
    </source>
</evidence>
<feature type="compositionally biased region" description="Polar residues" evidence="5">
    <location>
        <begin position="921"/>
        <end position="935"/>
    </location>
</feature>
<dbReference type="EMBL" id="MT631474">
    <property type="protein sequence ID" value="QNO51647.1"/>
    <property type="molecule type" value="Genomic_DNA"/>
</dbReference>
<name>A0A7G9YUG3_9EURY</name>
<dbReference type="PANTHER" id="PTHR33542">
    <property type="entry name" value="SIROHYDROCHLORIN FERROCHELATASE, CHLOROPLASTIC"/>
    <property type="match status" value="1"/>
</dbReference>
<reference evidence="7" key="1">
    <citation type="submission" date="2020-06" db="EMBL/GenBank/DDBJ databases">
        <title>Unique genomic features of the anaerobic methanotrophic archaea.</title>
        <authorList>
            <person name="Chadwick G.L."/>
            <person name="Skennerton C.T."/>
            <person name="Laso-Perez R."/>
            <person name="Leu A.O."/>
            <person name="Speth D.R."/>
            <person name="Yu H."/>
            <person name="Morgan-Lang C."/>
            <person name="Hatzenpichler R."/>
            <person name="Goudeau D."/>
            <person name="Malmstrom R."/>
            <person name="Brazelton W.J."/>
            <person name="Woyke T."/>
            <person name="Hallam S.J."/>
            <person name="Tyson G.W."/>
            <person name="Wegener G."/>
            <person name="Boetius A."/>
            <person name="Orphan V."/>
        </authorList>
    </citation>
    <scope>NUCLEOTIDE SEQUENCE</scope>
</reference>
<protein>
    <recommendedName>
        <fullName evidence="6">Formylmethanofuran dehydrogenase subunit E domain-containing protein</fullName>
    </recommendedName>
</protein>
<dbReference type="Gene3D" id="3.30.1330.130">
    <property type="match status" value="1"/>
</dbReference>
<gene>
    <name evidence="7" type="ORF">JFJFMGFI_00046</name>
</gene>